<evidence type="ECO:0000313" key="2">
    <source>
        <dbReference type="Proteomes" id="UP000308652"/>
    </source>
</evidence>
<name>A0A5C3MHS7_9AGAR</name>
<organism evidence="1 2">
    <name type="scientific">Crucibulum laeve</name>
    <dbReference type="NCBI Taxonomy" id="68775"/>
    <lineage>
        <taxon>Eukaryota</taxon>
        <taxon>Fungi</taxon>
        <taxon>Dikarya</taxon>
        <taxon>Basidiomycota</taxon>
        <taxon>Agaricomycotina</taxon>
        <taxon>Agaricomycetes</taxon>
        <taxon>Agaricomycetidae</taxon>
        <taxon>Agaricales</taxon>
        <taxon>Agaricineae</taxon>
        <taxon>Nidulariaceae</taxon>
        <taxon>Crucibulum</taxon>
    </lineage>
</organism>
<keyword evidence="2" id="KW-1185">Reference proteome</keyword>
<protein>
    <submittedName>
        <fullName evidence="1">Uncharacterized protein</fullName>
    </submittedName>
</protein>
<reference evidence="1 2" key="1">
    <citation type="journal article" date="2019" name="Nat. Ecol. Evol.">
        <title>Megaphylogeny resolves global patterns of mushroom evolution.</title>
        <authorList>
            <person name="Varga T."/>
            <person name="Krizsan K."/>
            <person name="Foldi C."/>
            <person name="Dima B."/>
            <person name="Sanchez-Garcia M."/>
            <person name="Sanchez-Ramirez S."/>
            <person name="Szollosi G.J."/>
            <person name="Szarkandi J.G."/>
            <person name="Papp V."/>
            <person name="Albert L."/>
            <person name="Andreopoulos W."/>
            <person name="Angelini C."/>
            <person name="Antonin V."/>
            <person name="Barry K.W."/>
            <person name="Bougher N.L."/>
            <person name="Buchanan P."/>
            <person name="Buyck B."/>
            <person name="Bense V."/>
            <person name="Catcheside P."/>
            <person name="Chovatia M."/>
            <person name="Cooper J."/>
            <person name="Damon W."/>
            <person name="Desjardin D."/>
            <person name="Finy P."/>
            <person name="Geml J."/>
            <person name="Haridas S."/>
            <person name="Hughes K."/>
            <person name="Justo A."/>
            <person name="Karasinski D."/>
            <person name="Kautmanova I."/>
            <person name="Kiss B."/>
            <person name="Kocsube S."/>
            <person name="Kotiranta H."/>
            <person name="LaButti K.M."/>
            <person name="Lechner B.E."/>
            <person name="Liimatainen K."/>
            <person name="Lipzen A."/>
            <person name="Lukacs Z."/>
            <person name="Mihaltcheva S."/>
            <person name="Morgado L.N."/>
            <person name="Niskanen T."/>
            <person name="Noordeloos M.E."/>
            <person name="Ohm R.A."/>
            <person name="Ortiz-Santana B."/>
            <person name="Ovrebo C."/>
            <person name="Racz N."/>
            <person name="Riley R."/>
            <person name="Savchenko A."/>
            <person name="Shiryaev A."/>
            <person name="Soop K."/>
            <person name="Spirin V."/>
            <person name="Szebenyi C."/>
            <person name="Tomsovsky M."/>
            <person name="Tulloss R.E."/>
            <person name="Uehling J."/>
            <person name="Grigoriev I.V."/>
            <person name="Vagvolgyi C."/>
            <person name="Papp T."/>
            <person name="Martin F.M."/>
            <person name="Miettinen O."/>
            <person name="Hibbett D.S."/>
            <person name="Nagy L.G."/>
        </authorList>
    </citation>
    <scope>NUCLEOTIDE SEQUENCE [LARGE SCALE GENOMIC DNA]</scope>
    <source>
        <strain evidence="1 2">CBS 166.37</strain>
    </source>
</reference>
<dbReference type="EMBL" id="ML213590">
    <property type="protein sequence ID" value="TFK44223.1"/>
    <property type="molecule type" value="Genomic_DNA"/>
</dbReference>
<dbReference type="Proteomes" id="UP000308652">
    <property type="component" value="Unassembled WGS sequence"/>
</dbReference>
<dbReference type="AlphaFoldDB" id="A0A5C3MHS7"/>
<gene>
    <name evidence="1" type="ORF">BDQ12DRAFT_672590</name>
</gene>
<proteinExistence type="predicted"/>
<sequence>MSIYIYDIFQLTSISIALSCSLRVVRDWGTTSRKPSSSSSSCIVPLVRPLWMVDT</sequence>
<accession>A0A5C3MHS7</accession>
<evidence type="ECO:0000313" key="1">
    <source>
        <dbReference type="EMBL" id="TFK44223.1"/>
    </source>
</evidence>